<dbReference type="SMART" id="SM00671">
    <property type="entry name" value="SEL1"/>
    <property type="match status" value="6"/>
</dbReference>
<dbReference type="InterPro" id="IPR011990">
    <property type="entry name" value="TPR-like_helical_dom_sf"/>
</dbReference>
<evidence type="ECO:0000256" key="1">
    <source>
        <dbReference type="SAM" id="SignalP"/>
    </source>
</evidence>
<keyword evidence="3" id="KW-1185">Reference proteome</keyword>
<protein>
    <recommendedName>
        <fullName evidence="4">Sel1 repeat family protein</fullName>
    </recommendedName>
</protein>
<feature type="chain" id="PRO_5012849135" description="Sel1 repeat family protein" evidence="1">
    <location>
        <begin position="25"/>
        <end position="274"/>
    </location>
</feature>
<keyword evidence="1" id="KW-0732">Signal</keyword>
<dbReference type="Pfam" id="PF08238">
    <property type="entry name" value="Sel1"/>
    <property type="match status" value="6"/>
</dbReference>
<dbReference type="InterPro" id="IPR006597">
    <property type="entry name" value="Sel1-like"/>
</dbReference>
<feature type="signal peptide" evidence="1">
    <location>
        <begin position="1"/>
        <end position="24"/>
    </location>
</feature>
<evidence type="ECO:0000313" key="2">
    <source>
        <dbReference type="EMBL" id="OUY08791.1"/>
    </source>
</evidence>
<gene>
    <name evidence="2" type="ORF">CAP51_04020</name>
</gene>
<dbReference type="OrthoDB" id="9792653at2"/>
<dbReference type="EMBL" id="NEXX01000001">
    <property type="protein sequence ID" value="OUY08791.1"/>
    <property type="molecule type" value="Genomic_DNA"/>
</dbReference>
<evidence type="ECO:0000313" key="3">
    <source>
        <dbReference type="Proteomes" id="UP000196536"/>
    </source>
</evidence>
<comment type="caution">
    <text evidence="2">The sequence shown here is derived from an EMBL/GenBank/DDBJ whole genome shotgun (WGS) entry which is preliminary data.</text>
</comment>
<sequence>MVGFNVFRLICVLFLLGNIAGCQISPSIKQATTQDSNPVVVQQSTDAEQLYDLYEQANTAGDQVQALQYLTQAAKQGHLSAMVHLAEAYQDGRYGINDDAQALTLLNTAAEQGSVRAMTDLGITFFKGLGVSKDLVKAQDWFQRATTLGDMKAPRYLGQIYQQEGKLQNTAKAFQYNQLAANRGDITGAYQLATLYEQGIGVKQDYQAALQWYAVSAQRGDIIAAPAMLALGRMYEHGLGVTQDFQQALLWYQKAAQAGDSTAQEKLAILAEHH</sequence>
<dbReference type="AlphaFoldDB" id="A0A1Z9Z2U9"/>
<reference evidence="2 3" key="1">
    <citation type="submission" date="2017-05" db="EMBL/GenBank/DDBJ databases">
        <title>Acinetobacter populi ANC 5415 (= PBJ7), whole genome shotgun sequencing project.</title>
        <authorList>
            <person name="Nemec A."/>
            <person name="Radolfova-Krizova L."/>
        </authorList>
    </citation>
    <scope>NUCLEOTIDE SEQUENCE [LARGE SCALE GENOMIC DNA]</scope>
    <source>
        <strain evidence="2 3">PBJ7</strain>
    </source>
</reference>
<accession>A0A1Z9Z2U9</accession>
<proteinExistence type="predicted"/>
<name>A0A1Z9Z2U9_9GAMM</name>
<dbReference type="SUPFAM" id="SSF81901">
    <property type="entry name" value="HCP-like"/>
    <property type="match status" value="2"/>
</dbReference>
<dbReference type="Gene3D" id="1.25.40.10">
    <property type="entry name" value="Tetratricopeptide repeat domain"/>
    <property type="match status" value="2"/>
</dbReference>
<organism evidence="2 3">
    <name type="scientific">Acinetobacter populi</name>
    <dbReference type="NCBI Taxonomy" id="1582270"/>
    <lineage>
        <taxon>Bacteria</taxon>
        <taxon>Pseudomonadati</taxon>
        <taxon>Pseudomonadota</taxon>
        <taxon>Gammaproteobacteria</taxon>
        <taxon>Moraxellales</taxon>
        <taxon>Moraxellaceae</taxon>
        <taxon>Acinetobacter</taxon>
    </lineage>
</organism>
<dbReference type="PANTHER" id="PTHR11102:SF160">
    <property type="entry name" value="ERAD-ASSOCIATED E3 UBIQUITIN-PROTEIN LIGASE COMPONENT HRD3"/>
    <property type="match status" value="1"/>
</dbReference>
<dbReference type="InterPro" id="IPR050767">
    <property type="entry name" value="Sel1_AlgK"/>
</dbReference>
<dbReference type="Proteomes" id="UP000196536">
    <property type="component" value="Unassembled WGS sequence"/>
</dbReference>
<evidence type="ECO:0008006" key="4">
    <source>
        <dbReference type="Google" id="ProtNLM"/>
    </source>
</evidence>
<dbReference type="PANTHER" id="PTHR11102">
    <property type="entry name" value="SEL-1-LIKE PROTEIN"/>
    <property type="match status" value="1"/>
</dbReference>